<proteinExistence type="predicted"/>
<evidence type="ECO:0000313" key="2">
    <source>
        <dbReference type="Proteomes" id="UP000324897"/>
    </source>
</evidence>
<comment type="caution">
    <text evidence="1">The sequence shown here is derived from an EMBL/GenBank/DDBJ whole genome shotgun (WGS) entry which is preliminary data.</text>
</comment>
<organism evidence="1 2">
    <name type="scientific">Eragrostis curvula</name>
    <name type="common">weeping love grass</name>
    <dbReference type="NCBI Taxonomy" id="38414"/>
    <lineage>
        <taxon>Eukaryota</taxon>
        <taxon>Viridiplantae</taxon>
        <taxon>Streptophyta</taxon>
        <taxon>Embryophyta</taxon>
        <taxon>Tracheophyta</taxon>
        <taxon>Spermatophyta</taxon>
        <taxon>Magnoliopsida</taxon>
        <taxon>Liliopsida</taxon>
        <taxon>Poales</taxon>
        <taxon>Poaceae</taxon>
        <taxon>PACMAD clade</taxon>
        <taxon>Chloridoideae</taxon>
        <taxon>Eragrostideae</taxon>
        <taxon>Eragrostidinae</taxon>
        <taxon>Eragrostis</taxon>
    </lineage>
</organism>
<evidence type="ECO:0000313" key="1">
    <source>
        <dbReference type="EMBL" id="TVU11021.1"/>
    </source>
</evidence>
<feature type="non-terminal residue" evidence="1">
    <location>
        <position position="171"/>
    </location>
</feature>
<reference evidence="1 2" key="1">
    <citation type="journal article" date="2019" name="Sci. Rep.">
        <title>A high-quality genome of Eragrostis curvula grass provides insights into Poaceae evolution and supports new strategies to enhance forage quality.</title>
        <authorList>
            <person name="Carballo J."/>
            <person name="Santos B.A.C.M."/>
            <person name="Zappacosta D."/>
            <person name="Garbus I."/>
            <person name="Selva J.P."/>
            <person name="Gallo C.A."/>
            <person name="Diaz A."/>
            <person name="Albertini E."/>
            <person name="Caccamo M."/>
            <person name="Echenique V."/>
        </authorList>
    </citation>
    <scope>NUCLEOTIDE SEQUENCE [LARGE SCALE GENOMIC DNA]</scope>
    <source>
        <strain evidence="2">cv. Victoria</strain>
        <tissue evidence="1">Leaf</tissue>
    </source>
</reference>
<sequence>SSHVRHLSAQHQHYALILSPHKLGQVVAPFLAFPLPHTAPPLLPAFGAHSATASLHQSTSRGHPSNRLNSLWLSTKQRIHNHIELRIIEEILRQHRRRATPASPRNLSRTYASTSTMKPYFGAFSSTTSSMPLFCRTSTLHRALDLAELQLPAAFAADHLPVSPPPSKTHL</sequence>
<dbReference type="AlphaFoldDB" id="A0A5J9TK24"/>
<name>A0A5J9TK24_9POAL</name>
<dbReference type="EMBL" id="RWGY01000039">
    <property type="protein sequence ID" value="TVU11021.1"/>
    <property type="molecule type" value="Genomic_DNA"/>
</dbReference>
<gene>
    <name evidence="1" type="ORF">EJB05_44582</name>
</gene>
<accession>A0A5J9TK24</accession>
<feature type="non-terminal residue" evidence="1">
    <location>
        <position position="1"/>
    </location>
</feature>
<dbReference type="Proteomes" id="UP000324897">
    <property type="component" value="Chromosome 3"/>
</dbReference>
<dbReference type="Gramene" id="TVU11021">
    <property type="protein sequence ID" value="TVU11021"/>
    <property type="gene ID" value="EJB05_44582"/>
</dbReference>
<keyword evidence="2" id="KW-1185">Reference proteome</keyword>
<protein>
    <submittedName>
        <fullName evidence="1">Uncharacterized protein</fullName>
    </submittedName>
</protein>